<name>A0AAV3NGT9_LITER</name>
<dbReference type="Pfam" id="PF09192">
    <property type="entry name" value="Act-Frag_cataly"/>
    <property type="match status" value="1"/>
</dbReference>
<dbReference type="GO" id="GO:0043622">
    <property type="term" value="P:cortical microtubule organization"/>
    <property type="evidence" value="ECO:0007669"/>
    <property type="project" value="InterPro"/>
</dbReference>
<feature type="domain" description="Tyrosine-protein phosphatase" evidence="4">
    <location>
        <begin position="697"/>
        <end position="850"/>
    </location>
</feature>
<dbReference type="InterPro" id="IPR020422">
    <property type="entry name" value="TYR_PHOSPHATASE_DUAL_dom"/>
</dbReference>
<dbReference type="CDD" id="cd14498">
    <property type="entry name" value="DSP"/>
    <property type="match status" value="1"/>
</dbReference>
<dbReference type="PANTHER" id="PTHR47100">
    <property type="entry name" value="DUAL SPECIFICITY PROTEIN PHOSPHATASE PHS1"/>
    <property type="match status" value="1"/>
</dbReference>
<evidence type="ECO:0000313" key="7">
    <source>
        <dbReference type="Proteomes" id="UP001454036"/>
    </source>
</evidence>
<dbReference type="EMBL" id="BAABME010000017">
    <property type="protein sequence ID" value="GAA0138520.1"/>
    <property type="molecule type" value="Genomic_DNA"/>
</dbReference>
<dbReference type="Gene3D" id="1.10.1070.11">
    <property type="entry name" value="Phosphatidylinositol 3-/4-kinase, catalytic domain"/>
    <property type="match status" value="1"/>
</dbReference>
<feature type="domain" description="Tyrosine specific protein phosphatases" evidence="5">
    <location>
        <begin position="774"/>
        <end position="826"/>
    </location>
</feature>
<dbReference type="InterPro" id="IPR016130">
    <property type="entry name" value="Tyr_Pase_AS"/>
</dbReference>
<evidence type="ECO:0000256" key="2">
    <source>
        <dbReference type="ARBA" id="ARBA00022912"/>
    </source>
</evidence>
<dbReference type="InterPro" id="IPR015275">
    <property type="entry name" value="Actin-fragmin_kin_cat_dom"/>
</dbReference>
<dbReference type="SMART" id="SM00195">
    <property type="entry name" value="DSPc"/>
    <property type="match status" value="1"/>
</dbReference>
<evidence type="ECO:0000256" key="3">
    <source>
        <dbReference type="SAM" id="MobiDB-lite"/>
    </source>
</evidence>
<dbReference type="PANTHER" id="PTHR47100:SF5">
    <property type="entry name" value="DUAL SPECIFICITY PROTEIN PHOSPHATASE PHS1"/>
    <property type="match status" value="1"/>
</dbReference>
<feature type="region of interest" description="Disordered" evidence="3">
    <location>
        <begin position="913"/>
        <end position="932"/>
    </location>
</feature>
<reference evidence="6 7" key="1">
    <citation type="submission" date="2024-01" db="EMBL/GenBank/DDBJ databases">
        <title>The complete chloroplast genome sequence of Lithospermum erythrorhizon: insights into the phylogenetic relationship among Boraginaceae species and the maternal lineages of purple gromwells.</title>
        <authorList>
            <person name="Okada T."/>
            <person name="Watanabe K."/>
        </authorList>
    </citation>
    <scope>NUCLEOTIDE SEQUENCE [LARGE SCALE GENOMIC DNA]</scope>
</reference>
<evidence type="ECO:0000256" key="1">
    <source>
        <dbReference type="ARBA" id="ARBA00022801"/>
    </source>
</evidence>
<dbReference type="PROSITE" id="PS50056">
    <property type="entry name" value="TYR_PHOSPHATASE_2"/>
    <property type="match status" value="1"/>
</dbReference>
<dbReference type="InterPro" id="IPR036940">
    <property type="entry name" value="PI3/4_kinase_cat_sf"/>
</dbReference>
<dbReference type="Gene3D" id="3.30.1010.10">
    <property type="entry name" value="Phosphatidylinositol 3-kinase Catalytic Subunit, Chain A, domain 4"/>
    <property type="match status" value="1"/>
</dbReference>
<dbReference type="FunFam" id="3.90.190.10:FF:000148">
    <property type="entry name" value="Dual specificity protein phosphatase PHS1"/>
    <property type="match status" value="1"/>
</dbReference>
<keyword evidence="7" id="KW-1185">Reference proteome</keyword>
<dbReference type="SUPFAM" id="SSF56112">
    <property type="entry name" value="Protein kinase-like (PK-like)"/>
    <property type="match status" value="1"/>
</dbReference>
<dbReference type="InterPro" id="IPR035010">
    <property type="entry name" value="PHS1"/>
</dbReference>
<dbReference type="AlphaFoldDB" id="A0AAV3NGT9"/>
<feature type="region of interest" description="Disordered" evidence="3">
    <location>
        <begin position="525"/>
        <end position="610"/>
    </location>
</feature>
<proteinExistence type="predicted"/>
<feature type="compositionally biased region" description="Low complexity" evidence="3">
    <location>
        <begin position="366"/>
        <end position="384"/>
    </location>
</feature>
<feature type="compositionally biased region" description="Polar residues" evidence="3">
    <location>
        <begin position="538"/>
        <end position="554"/>
    </location>
</feature>
<dbReference type="Proteomes" id="UP001454036">
    <property type="component" value="Unassembled WGS sequence"/>
</dbReference>
<dbReference type="SUPFAM" id="SSF52799">
    <property type="entry name" value="(Phosphotyrosine protein) phosphatases II"/>
    <property type="match status" value="1"/>
</dbReference>
<evidence type="ECO:0000259" key="5">
    <source>
        <dbReference type="PROSITE" id="PS50056"/>
    </source>
</evidence>
<dbReference type="InterPro" id="IPR011009">
    <property type="entry name" value="Kinase-like_dom_sf"/>
</dbReference>
<accession>A0AAV3NGT9</accession>
<dbReference type="InterPro" id="IPR000340">
    <property type="entry name" value="Dual-sp_phosphatase_cat-dom"/>
</dbReference>
<keyword evidence="1" id="KW-0378">Hydrolase</keyword>
<dbReference type="InterPro" id="IPR000387">
    <property type="entry name" value="Tyr_Pase_dom"/>
</dbReference>
<dbReference type="PROSITE" id="PS50054">
    <property type="entry name" value="TYR_PHOSPHATASE_DUAL"/>
    <property type="match status" value="1"/>
</dbReference>
<feature type="compositionally biased region" description="Low complexity" evidence="3">
    <location>
        <begin position="578"/>
        <end position="597"/>
    </location>
</feature>
<organism evidence="6 7">
    <name type="scientific">Lithospermum erythrorhizon</name>
    <name type="common">Purple gromwell</name>
    <name type="synonym">Lithospermum officinale var. erythrorhizon</name>
    <dbReference type="NCBI Taxonomy" id="34254"/>
    <lineage>
        <taxon>Eukaryota</taxon>
        <taxon>Viridiplantae</taxon>
        <taxon>Streptophyta</taxon>
        <taxon>Embryophyta</taxon>
        <taxon>Tracheophyta</taxon>
        <taxon>Spermatophyta</taxon>
        <taxon>Magnoliopsida</taxon>
        <taxon>eudicotyledons</taxon>
        <taxon>Gunneridae</taxon>
        <taxon>Pentapetalae</taxon>
        <taxon>asterids</taxon>
        <taxon>lamiids</taxon>
        <taxon>Boraginales</taxon>
        <taxon>Boraginaceae</taxon>
        <taxon>Boraginoideae</taxon>
        <taxon>Lithospermeae</taxon>
        <taxon>Lithospermum</taxon>
    </lineage>
</organism>
<evidence type="ECO:0000259" key="4">
    <source>
        <dbReference type="PROSITE" id="PS50054"/>
    </source>
</evidence>
<dbReference type="Gene3D" id="3.90.190.10">
    <property type="entry name" value="Protein tyrosine phosphatase superfamily"/>
    <property type="match status" value="1"/>
</dbReference>
<gene>
    <name evidence="6" type="ORF">LIER_00251</name>
</gene>
<comment type="caution">
    <text evidence="6">The sequence shown here is derived from an EMBL/GenBank/DDBJ whole genome shotgun (WGS) entry which is preliminary data.</text>
</comment>
<sequence>MSNFHKEDLFYLQKEEEDKEFDLGAEETDSSFPLTVTYRVLCMLGDITAVPAHRFTQWLELVRKRRYWHSKHPHRPNRVGDIPLSAEESSIDLKNTPALGHTSEVSLFQRLGNAAMLDIESSSFSWNMLSSLHHTEYGNSTEQPEEEMNKALEVTVNSGGVVFFALFKQPEYDESTPKEAAAVIKFSSSRMATQSERLGCEFAKWLGVRIPQVRIIHNSSPEWQQIREAAERAKDVTISEGDEVGEMTCSEFLEALELSRCLLLMNYIHGSPLLESTNAFDSQGAAGRTARALGRVLVLDLVIRNEDRLPCRRVRWRGNPANLLLADKVETETVDSLQVAFDTAIKKYRPGVIRALQKERRATSVDSRLSSQGSGLLSQGSDLSDIVESPSNRSVKSQASVDTKSSDFDIVAIDSLVPRRPPAGKRVNDQENYPKLVELIINNFEYASHVLHEITGAKLGFPAEDSNISPEEQLYKMTSVVNEFRSGFRAAVQDLQGFHIFLLSLHQKLEGLLRLFDNIIHKSSGCDSDKEDLGISVSPMQSGGTSAHCSSPPSQERGGFHSHTDFNDSELQKTAPKSSSSTAKDFSDSGSPVSRDSSTGKSYKGTGEPLRSMRLTSKIRDFHKYAKGDLELSKEMEQWNEMLRTDAIKLCQDNNFTTGFFEGSDTNFVVDAYELKVRLEHILGRISLISDAANTEKPALVAGSLFIGGALAARSVFTLQQLGITHVLCLCSNEIGQSDSQFPELFEYKNFSVSAQRLSQISDDEDASIGGLFEEACDFINHVENLGGKILVHCFEGKSRSATVVLAYLMLRKNFTLLEAWNTLKRVHRRAQPNDGFAKILLDLDRQLHGKVSMEWQKRRPVMRVCPVCGKNAGISSSSLKLHVQKSHKKLSSGSVDSAMSMEIQKALDSLRISRSGSVSPNQRQSHSYMED</sequence>
<dbReference type="GO" id="GO:0009737">
    <property type="term" value="P:response to abscisic acid"/>
    <property type="evidence" value="ECO:0007669"/>
    <property type="project" value="InterPro"/>
</dbReference>
<protein>
    <submittedName>
        <fullName evidence="6">Protein phosphatase</fullName>
    </submittedName>
</protein>
<dbReference type="PROSITE" id="PS00383">
    <property type="entry name" value="TYR_PHOSPHATASE_1"/>
    <property type="match status" value="1"/>
</dbReference>
<feature type="region of interest" description="Disordered" evidence="3">
    <location>
        <begin position="364"/>
        <end position="400"/>
    </location>
</feature>
<dbReference type="InterPro" id="IPR029021">
    <property type="entry name" value="Prot-tyrosine_phosphatase-like"/>
</dbReference>
<keyword evidence="2" id="KW-0904">Protein phosphatase</keyword>
<dbReference type="GO" id="GO:0004721">
    <property type="term" value="F:phosphoprotein phosphatase activity"/>
    <property type="evidence" value="ECO:0007669"/>
    <property type="project" value="UniProtKB-KW"/>
</dbReference>
<evidence type="ECO:0000313" key="6">
    <source>
        <dbReference type="EMBL" id="GAA0138520.1"/>
    </source>
</evidence>
<dbReference type="Pfam" id="PF00782">
    <property type="entry name" value="DSPc"/>
    <property type="match status" value="1"/>
</dbReference>
<feature type="compositionally biased region" description="Polar residues" evidence="3">
    <location>
        <begin position="389"/>
        <end position="400"/>
    </location>
</feature>